<dbReference type="EMBL" id="VIFX01000006">
    <property type="protein sequence ID" value="TQR87557.1"/>
    <property type="molecule type" value="Genomic_DNA"/>
</dbReference>
<keyword evidence="3" id="KW-1185">Reference proteome</keyword>
<dbReference type="InterPro" id="IPR036291">
    <property type="entry name" value="NAD(P)-bd_dom_sf"/>
</dbReference>
<dbReference type="PANTHER" id="PTHR48079">
    <property type="entry name" value="PROTEIN YEEZ"/>
    <property type="match status" value="1"/>
</dbReference>
<dbReference type="GO" id="GO:0004029">
    <property type="term" value="F:aldehyde dehydrogenase (NAD+) activity"/>
    <property type="evidence" value="ECO:0007669"/>
    <property type="project" value="TreeGrafter"/>
</dbReference>
<reference evidence="2 3" key="1">
    <citation type="submission" date="2018-10" db="EMBL/GenBank/DDBJ databases">
        <title>Draft genome of Mycobacterium hodleri strain B.</title>
        <authorList>
            <person name="Amande T.J."/>
            <person name="Mcgenity T.J."/>
        </authorList>
    </citation>
    <scope>NUCLEOTIDE SEQUENCE [LARGE SCALE GENOMIC DNA]</scope>
    <source>
        <strain evidence="2 3">B</strain>
    </source>
</reference>
<evidence type="ECO:0000313" key="2">
    <source>
        <dbReference type="EMBL" id="TQR87557.1"/>
    </source>
</evidence>
<proteinExistence type="predicted"/>
<dbReference type="Gene3D" id="3.40.50.720">
    <property type="entry name" value="NAD(P)-binding Rossmann-like Domain"/>
    <property type="match status" value="1"/>
</dbReference>
<comment type="caution">
    <text evidence="2">The sequence shown here is derived from an EMBL/GenBank/DDBJ whole genome shotgun (WGS) entry which is preliminary data.</text>
</comment>
<gene>
    <name evidence="2" type="ORF">D8S82_07055</name>
</gene>
<dbReference type="Pfam" id="PF01370">
    <property type="entry name" value="Epimerase"/>
    <property type="match status" value="1"/>
</dbReference>
<evidence type="ECO:0000259" key="1">
    <source>
        <dbReference type="Pfam" id="PF01370"/>
    </source>
</evidence>
<evidence type="ECO:0000313" key="3">
    <source>
        <dbReference type="Proteomes" id="UP000315759"/>
    </source>
</evidence>
<dbReference type="SUPFAM" id="SSF51735">
    <property type="entry name" value="NAD(P)-binding Rossmann-fold domains"/>
    <property type="match status" value="1"/>
</dbReference>
<dbReference type="InterPro" id="IPR001509">
    <property type="entry name" value="Epimerase_deHydtase"/>
</dbReference>
<dbReference type="GO" id="GO:0005737">
    <property type="term" value="C:cytoplasm"/>
    <property type="evidence" value="ECO:0007669"/>
    <property type="project" value="TreeGrafter"/>
</dbReference>
<dbReference type="PANTHER" id="PTHR48079:SF6">
    <property type="entry name" value="NAD(P)-BINDING DOMAIN-CONTAINING PROTEIN-RELATED"/>
    <property type="match status" value="1"/>
</dbReference>
<sequence length="306" mass="31234">MRLFLTGATGFIGRSVARAAVHAGHDVTALVRTTSSPAAGELVDLGVAVHSGDLSNPSSFVSLVGAAEAVVHTASTGGEDAGAVDEAAVTSMLSVMAADSVMVYTSGAWVYGDTGPHPVSESAELHPTPLVAWRPAVEQRVLALAAERSIAAVVLRPAMVHGHGGGVFAMLAGMGRDGGIISVAGNGGNRWPTVHVDDLALAYVGAVRAATASNPEVVGHILNIVAEEAVEVAAMAEAIRRAIGAHGVEPWPVDDARTELGLFGDALALDQSIDGSRAKTVLGWAPQQVDAVSDLLAWPATWEIVN</sequence>
<accession>A0A544W5M8</accession>
<dbReference type="InterPro" id="IPR051783">
    <property type="entry name" value="NAD(P)-dependent_oxidoreduct"/>
</dbReference>
<feature type="domain" description="NAD-dependent epimerase/dehydratase" evidence="1">
    <location>
        <begin position="4"/>
        <end position="215"/>
    </location>
</feature>
<dbReference type="AlphaFoldDB" id="A0A544W5M8"/>
<organism evidence="2 3">
    <name type="scientific">Mycolicibacterium hodleri</name>
    <dbReference type="NCBI Taxonomy" id="49897"/>
    <lineage>
        <taxon>Bacteria</taxon>
        <taxon>Bacillati</taxon>
        <taxon>Actinomycetota</taxon>
        <taxon>Actinomycetes</taxon>
        <taxon>Mycobacteriales</taxon>
        <taxon>Mycobacteriaceae</taxon>
        <taxon>Mycolicibacterium</taxon>
    </lineage>
</organism>
<dbReference type="Proteomes" id="UP000315759">
    <property type="component" value="Unassembled WGS sequence"/>
</dbReference>
<protein>
    <submittedName>
        <fullName evidence="2">NAD-dependent epimerase/dehydratase family protein</fullName>
    </submittedName>
</protein>
<name>A0A544W5M8_9MYCO</name>